<protein>
    <submittedName>
        <fullName evidence="4">Helix-turn-helix domain-containing protein</fullName>
    </submittedName>
</protein>
<dbReference type="PANTHER" id="PTHR30185:SF18">
    <property type="entry name" value="TRANSCRIPTIONAL REGULATOR MTLR"/>
    <property type="match status" value="1"/>
</dbReference>
<gene>
    <name evidence="4" type="ORF">RAK27_04305</name>
</gene>
<keyword evidence="2" id="KW-0804">Transcription</keyword>
<keyword evidence="1" id="KW-0805">Transcription regulation</keyword>
<accession>A0AAW9K6D3</accession>
<dbReference type="EMBL" id="JAVBVO010000003">
    <property type="protein sequence ID" value="MDZ5757873.1"/>
    <property type="molecule type" value="Genomic_DNA"/>
</dbReference>
<dbReference type="PANTHER" id="PTHR30185">
    <property type="entry name" value="CRYPTIC BETA-GLUCOSIDE BGL OPERON ANTITERMINATOR"/>
    <property type="match status" value="1"/>
</dbReference>
<name>A0AAW9K6D3_CARML</name>
<reference evidence="4" key="1">
    <citation type="submission" date="2023-08" db="EMBL/GenBank/DDBJ databases">
        <title>Genomic characterization of piscicolin 126 produced by Carnobacterium maltaromaticum CM22 strain isolated from salmon (Salmo salar).</title>
        <authorList>
            <person name="Gonzalez-Gragera E."/>
            <person name="Garcia-Lopez J.D."/>
            <person name="Teso-Perez C."/>
            <person name="Gimenez-Hernandez I."/>
            <person name="Peralta-Sanchez J.M."/>
            <person name="Valdivia E."/>
            <person name="Montalban-Lopez M."/>
            <person name="Martin-Platero A.M."/>
            <person name="Banos A."/>
            <person name="Martinez-Bueno M."/>
        </authorList>
    </citation>
    <scope>NUCLEOTIDE SEQUENCE</scope>
    <source>
        <strain evidence="4">CM22</strain>
    </source>
</reference>
<feature type="domain" description="Mga helix-turn-helix" evidence="3">
    <location>
        <begin position="84"/>
        <end position="162"/>
    </location>
</feature>
<evidence type="ECO:0000313" key="4">
    <source>
        <dbReference type="EMBL" id="MDZ5757873.1"/>
    </source>
</evidence>
<dbReference type="Pfam" id="PF05043">
    <property type="entry name" value="Mga"/>
    <property type="match status" value="1"/>
</dbReference>
<evidence type="ECO:0000259" key="3">
    <source>
        <dbReference type="Pfam" id="PF05043"/>
    </source>
</evidence>
<sequence>MRELQIKFVSNPVTVRWLRILNFIEREESFTIVKLSEILKVSQRTLITDIGFLKKHFARSANFSFNSNRYKFIEKERMLYQEQKQQLLKNEILFDIMGNIFYGELETVAELADYFNYSESTLRRFLSIAQKAIEEYDLKLKYNPVTILGKEQNIRRFFFDFYYEGEETSHTLHPPADLYTVMSKKISENIDDHELGTGCTISAFYYILYITMERSRQGYNVSLPDELKEVAYREKDFKELFSFQSLIESKYGVFLSKEEFSWIHYQLLTRRTLDKNEMEDLFYERFNLWPELDVIAMDFFTQNQVDKKREAILSPFIKSFFLSRKLNDSISPVLNKLMDEEKSSVISKNLDELRKNIQFLNKHQAILQLSDKYFDDVAISLTLYSRILLRYYAPARNILFLIEGDYYIVQYIRTQAQQLLGNWHNIQFVKISNLTESYLKNTHVDLLVTNYSVYVSDFNLTKDYILLKQVPDSKDWRRVIDKLNYLAENPY</sequence>
<comment type="caution">
    <text evidence="4">The sequence shown here is derived from an EMBL/GenBank/DDBJ whole genome shotgun (WGS) entry which is preliminary data.</text>
</comment>
<dbReference type="InterPro" id="IPR050661">
    <property type="entry name" value="BglG_antiterminators"/>
</dbReference>
<dbReference type="InterPro" id="IPR007737">
    <property type="entry name" value="Mga_HTH"/>
</dbReference>
<evidence type="ECO:0000256" key="2">
    <source>
        <dbReference type="ARBA" id="ARBA00023163"/>
    </source>
</evidence>
<dbReference type="Proteomes" id="UP001290462">
    <property type="component" value="Unassembled WGS sequence"/>
</dbReference>
<dbReference type="AlphaFoldDB" id="A0AAW9K6D3"/>
<evidence type="ECO:0000313" key="5">
    <source>
        <dbReference type="Proteomes" id="UP001290462"/>
    </source>
</evidence>
<evidence type="ECO:0000256" key="1">
    <source>
        <dbReference type="ARBA" id="ARBA00023015"/>
    </source>
</evidence>
<proteinExistence type="predicted"/>
<organism evidence="4 5">
    <name type="scientific">Carnobacterium maltaromaticum</name>
    <name type="common">Carnobacterium piscicola</name>
    <dbReference type="NCBI Taxonomy" id="2751"/>
    <lineage>
        <taxon>Bacteria</taxon>
        <taxon>Bacillati</taxon>
        <taxon>Bacillota</taxon>
        <taxon>Bacilli</taxon>
        <taxon>Lactobacillales</taxon>
        <taxon>Carnobacteriaceae</taxon>
        <taxon>Carnobacterium</taxon>
    </lineage>
</organism>
<dbReference type="RefSeq" id="WP_157455317.1">
    <property type="nucleotide sequence ID" value="NZ_CP045040.1"/>
</dbReference>